<sequence length="52" mass="5816">MNKDKKWKMNIKMSYCIKCGAAIATLSVCHACGYIQDAAYGEIVENSVITNW</sequence>
<reference evidence="1" key="1">
    <citation type="submission" date="2020-03" db="EMBL/GenBank/DDBJ databases">
        <title>The deep terrestrial virosphere.</title>
        <authorList>
            <person name="Holmfeldt K."/>
            <person name="Nilsson E."/>
            <person name="Simone D."/>
            <person name="Lopez-Fernandez M."/>
            <person name="Wu X."/>
            <person name="de Brujin I."/>
            <person name="Lundin D."/>
            <person name="Andersson A."/>
            <person name="Bertilsson S."/>
            <person name="Dopson M."/>
        </authorList>
    </citation>
    <scope>NUCLEOTIDE SEQUENCE</scope>
    <source>
        <strain evidence="2">MM415A03703</strain>
        <strain evidence="1">MM415B01142</strain>
    </source>
</reference>
<dbReference type="EMBL" id="MT141403">
    <property type="protein sequence ID" value="QJA60291.1"/>
    <property type="molecule type" value="Genomic_DNA"/>
</dbReference>
<name>A0A6M3ISU1_9ZZZZ</name>
<gene>
    <name evidence="2" type="ORF">MM415A03703_0003</name>
    <name evidence="1" type="ORF">MM415B01142_0018</name>
</gene>
<proteinExistence type="predicted"/>
<protein>
    <submittedName>
        <fullName evidence="1">Uncharacterized protein</fullName>
    </submittedName>
</protein>
<evidence type="ECO:0000313" key="2">
    <source>
        <dbReference type="EMBL" id="QJA70474.1"/>
    </source>
</evidence>
<dbReference type="EMBL" id="MT141796">
    <property type="protein sequence ID" value="QJA70474.1"/>
    <property type="molecule type" value="Genomic_DNA"/>
</dbReference>
<accession>A0A6M3ISU1</accession>
<organism evidence="1">
    <name type="scientific">viral metagenome</name>
    <dbReference type="NCBI Taxonomy" id="1070528"/>
    <lineage>
        <taxon>unclassified sequences</taxon>
        <taxon>metagenomes</taxon>
        <taxon>organismal metagenomes</taxon>
    </lineage>
</organism>
<dbReference type="AlphaFoldDB" id="A0A6M3ISU1"/>
<evidence type="ECO:0000313" key="1">
    <source>
        <dbReference type="EMBL" id="QJA60291.1"/>
    </source>
</evidence>